<accession>A0A0P7XVW4</accession>
<dbReference type="Proteomes" id="UP000050421">
    <property type="component" value="Unassembled WGS sequence"/>
</dbReference>
<sequence>MDKIEIKTFATWESLTNLLGKKTTPLLLQVDIENKNDEIFIIDSICISIKHADSFTDVLKQTKSYSINPKSTFSFKLDVRHLLNNYSTDEKFKVKVESNNEIFESDIVHLGALKVFNDKKGLI</sequence>
<dbReference type="AlphaFoldDB" id="A0A0P7XVW4"/>
<name>A0A0P7XVW4_9BACT</name>
<protein>
    <submittedName>
        <fullName evidence="1">Uncharacterized protein</fullName>
    </submittedName>
</protein>
<comment type="caution">
    <text evidence="1">The sequence shown here is derived from an EMBL/GenBank/DDBJ whole genome shotgun (WGS) entry which is preliminary data.</text>
</comment>
<dbReference type="PATRIC" id="fig|1305737.6.peg.664"/>
<evidence type="ECO:0000313" key="1">
    <source>
        <dbReference type="EMBL" id="KPQ08623.1"/>
    </source>
</evidence>
<reference evidence="1 2" key="1">
    <citation type="submission" date="2015-09" db="EMBL/GenBank/DDBJ databases">
        <title>Identification and resolution of microdiversity through metagenomic sequencing of parallel consortia.</title>
        <authorList>
            <person name="Nelson W.C."/>
            <person name="Romine M.F."/>
            <person name="Lindemann S.R."/>
        </authorList>
    </citation>
    <scope>NUCLEOTIDE SEQUENCE [LARGE SCALE GENOMIC DNA]</scope>
    <source>
        <strain evidence="1">HL-49</strain>
    </source>
</reference>
<organism evidence="1 2">
    <name type="scientific">Algoriphagus marincola HL-49</name>
    <dbReference type="NCBI Taxonomy" id="1305737"/>
    <lineage>
        <taxon>Bacteria</taxon>
        <taxon>Pseudomonadati</taxon>
        <taxon>Bacteroidota</taxon>
        <taxon>Cytophagia</taxon>
        <taxon>Cytophagales</taxon>
        <taxon>Cyclobacteriaceae</taxon>
        <taxon>Algoriphagus</taxon>
    </lineage>
</organism>
<evidence type="ECO:0000313" key="2">
    <source>
        <dbReference type="Proteomes" id="UP000050421"/>
    </source>
</evidence>
<dbReference type="EMBL" id="LJXT01000163">
    <property type="protein sequence ID" value="KPQ08623.1"/>
    <property type="molecule type" value="Genomic_DNA"/>
</dbReference>
<proteinExistence type="predicted"/>
<gene>
    <name evidence="1" type="ORF">HLUCCX10_17185</name>
</gene>